<proteinExistence type="inferred from homology"/>
<organism evidence="4 5">
    <name type="scientific">Cimex lectularius</name>
    <name type="common">Bed bug</name>
    <name type="synonym">Acanthia lectularia</name>
    <dbReference type="NCBI Taxonomy" id="79782"/>
    <lineage>
        <taxon>Eukaryota</taxon>
        <taxon>Metazoa</taxon>
        <taxon>Ecdysozoa</taxon>
        <taxon>Arthropoda</taxon>
        <taxon>Hexapoda</taxon>
        <taxon>Insecta</taxon>
        <taxon>Pterygota</taxon>
        <taxon>Neoptera</taxon>
        <taxon>Paraneoptera</taxon>
        <taxon>Hemiptera</taxon>
        <taxon>Heteroptera</taxon>
        <taxon>Panheteroptera</taxon>
        <taxon>Cimicomorpha</taxon>
        <taxon>Cimicidae</taxon>
        <taxon>Cimex</taxon>
    </lineage>
</organism>
<dbReference type="KEGG" id="clec:106666190"/>
<dbReference type="AlphaFoldDB" id="A0A8I6RNJ0"/>
<accession>A0A8I6RNJ0</accession>
<reference evidence="4" key="1">
    <citation type="submission" date="2022-01" db="UniProtKB">
        <authorList>
            <consortium name="EnsemblMetazoa"/>
        </authorList>
    </citation>
    <scope>IDENTIFICATION</scope>
</reference>
<dbReference type="InterPro" id="IPR046350">
    <property type="entry name" value="Cystatin_sf"/>
</dbReference>
<dbReference type="Proteomes" id="UP000494040">
    <property type="component" value="Unassembled WGS sequence"/>
</dbReference>
<dbReference type="OMA" id="PWISKEP"/>
<dbReference type="GO" id="GO:0004869">
    <property type="term" value="F:cysteine-type endopeptidase inhibitor activity"/>
    <property type="evidence" value="ECO:0007669"/>
    <property type="project" value="InterPro"/>
</dbReference>
<dbReference type="GeneID" id="106666190"/>
<dbReference type="SMART" id="SM00043">
    <property type="entry name" value="CY"/>
    <property type="match status" value="1"/>
</dbReference>
<dbReference type="Gene3D" id="3.10.450.10">
    <property type="match status" value="1"/>
</dbReference>
<evidence type="ECO:0000256" key="1">
    <source>
        <dbReference type="ARBA" id="ARBA00009403"/>
    </source>
</evidence>
<sequence length="111" mass="12157">MIKFVFFVLLAVAMASAMNVRLVGAPEEGDTNSVEVKEMLTKVLASQNSSDKVTKVLKVTKQVVAGVKYTVVFESENAEAGTKYTCTADFVSQPWVTKEPQVLSYTCDNRV</sequence>
<evidence type="ECO:0000259" key="3">
    <source>
        <dbReference type="SMART" id="SM00043"/>
    </source>
</evidence>
<dbReference type="SUPFAM" id="SSF54403">
    <property type="entry name" value="Cystatin/monellin"/>
    <property type="match status" value="1"/>
</dbReference>
<name>A0A8I6RNJ0_CIMLE</name>
<keyword evidence="5" id="KW-1185">Reference proteome</keyword>
<dbReference type="PROSITE" id="PS00287">
    <property type="entry name" value="CYSTATIN"/>
    <property type="match status" value="1"/>
</dbReference>
<feature type="signal peptide" evidence="2">
    <location>
        <begin position="1"/>
        <end position="17"/>
    </location>
</feature>
<dbReference type="CDD" id="cd00042">
    <property type="entry name" value="CY"/>
    <property type="match status" value="1"/>
</dbReference>
<dbReference type="InterPro" id="IPR000010">
    <property type="entry name" value="Cystatin_dom"/>
</dbReference>
<dbReference type="RefSeq" id="XP_014248687.1">
    <property type="nucleotide sequence ID" value="XM_014393201.2"/>
</dbReference>
<keyword evidence="2" id="KW-0732">Signal</keyword>
<protein>
    <recommendedName>
        <fullName evidence="3">Cystatin domain-containing protein</fullName>
    </recommendedName>
</protein>
<feature type="chain" id="PRO_5035178222" description="Cystatin domain-containing protein" evidence="2">
    <location>
        <begin position="18"/>
        <end position="111"/>
    </location>
</feature>
<comment type="similarity">
    <text evidence="1">Belongs to the cystatin family.</text>
</comment>
<evidence type="ECO:0000313" key="5">
    <source>
        <dbReference type="Proteomes" id="UP000494040"/>
    </source>
</evidence>
<evidence type="ECO:0000256" key="2">
    <source>
        <dbReference type="SAM" id="SignalP"/>
    </source>
</evidence>
<dbReference type="EnsemblMetazoa" id="XM_014393201.2">
    <property type="protein sequence ID" value="XP_014248687.1"/>
    <property type="gene ID" value="LOC106666190"/>
</dbReference>
<dbReference type="InterPro" id="IPR018073">
    <property type="entry name" value="Prot_inh_cystat_CS"/>
</dbReference>
<feature type="domain" description="Cystatin" evidence="3">
    <location>
        <begin position="21"/>
        <end position="108"/>
    </location>
</feature>
<evidence type="ECO:0000313" key="4">
    <source>
        <dbReference type="EnsemblMetazoa" id="XP_014248687.1"/>
    </source>
</evidence>
<dbReference type="Pfam" id="PF00031">
    <property type="entry name" value="Cystatin"/>
    <property type="match status" value="1"/>
</dbReference>